<evidence type="ECO:0000256" key="1">
    <source>
        <dbReference type="SAM" id="Coils"/>
    </source>
</evidence>
<proteinExistence type="predicted"/>
<feature type="transmembrane region" description="Helical" evidence="2">
    <location>
        <begin position="356"/>
        <end position="374"/>
    </location>
</feature>
<gene>
    <name evidence="3" type="ORF">PIOMA14_I_1928</name>
</gene>
<dbReference type="InterPro" id="IPR011990">
    <property type="entry name" value="TPR-like_helical_dom_sf"/>
</dbReference>
<reference evidence="3 4" key="1">
    <citation type="journal article" date="2016" name="DNA Res.">
        <title>The complete genome sequencing of Prevotella intermedia strain OMA14 and a subsequent fine-scale, intra-species genomic comparison reveal an unusual amplification of conjugative and mobile transposons and identify a novel Prevotella-lineage-specific repeat.</title>
        <authorList>
            <person name="Naito M."/>
            <person name="Ogura Y."/>
            <person name="Itoh T."/>
            <person name="Shoji M."/>
            <person name="Okamoto M."/>
            <person name="Hayashi T."/>
            <person name="Nakayama K."/>
        </authorList>
    </citation>
    <scope>NUCLEOTIDE SEQUENCE [LARGE SCALE GENOMIC DNA]</scope>
    <source>
        <strain evidence="3 4">OMA14</strain>
    </source>
</reference>
<accession>A0A0T7AN75</accession>
<sequence>MNKPFPILLLLTVILCGCRHTPSETSNRLTEIDSLIRHNQIDSAFRLIDMVDAANLTSSADSADFFFQKTHLLYKLYKPIESTDMIDYSIQYYEKQKGNVEQLADAYFHKGAIVYDQGQVKEAIVCMKKAEYTAEKLTSDNLKLKIYENLFIMNEEAGERQLALGYAKKVLRIATTAKDKVQLARAYNNIAVAYNKLDKADSANIYIKKSMEMLHYIPRQEQIYILNNIGAQLIATNPQKAKVTLLKAISIAPMGAAYDNLATIYVGEGDTAKANELWDKALKTNDMQVRTDVMNSRFNHQCATADYKGAAKTARQLIRTKDSLYTSWRENDIRSNQMAFDNIKAKQEYERKIETGIFAIILLSLSFVVVFFFMRYRTYKAKNALAIDQRRIKDFEGQIAEFEKQGQEKEKEIESLYRKKEILLDKHRKTLSEGHRLYTHIMEGQTTVLWRKKEFENFIEYYRLINMSFVDSLDSEYDTLSPKYQFFLVMEHLGKTDKDIMHIMGLADGSIRSIRSRINKRRTAY</sequence>
<dbReference type="SUPFAM" id="SSF48452">
    <property type="entry name" value="TPR-like"/>
    <property type="match status" value="1"/>
</dbReference>
<evidence type="ECO:0000313" key="4">
    <source>
        <dbReference type="Proteomes" id="UP000217431"/>
    </source>
</evidence>
<name>A0A0T7AN75_PREIN</name>
<dbReference type="SMART" id="SM00028">
    <property type="entry name" value="TPR"/>
    <property type="match status" value="3"/>
</dbReference>
<dbReference type="Gene3D" id="1.25.40.10">
    <property type="entry name" value="Tetratricopeptide repeat domain"/>
    <property type="match status" value="1"/>
</dbReference>
<keyword evidence="2" id="KW-0472">Membrane</keyword>
<feature type="coiled-coil region" evidence="1">
    <location>
        <begin position="385"/>
        <end position="419"/>
    </location>
</feature>
<organism evidence="3 4">
    <name type="scientific">Prevotella intermedia</name>
    <dbReference type="NCBI Taxonomy" id="28131"/>
    <lineage>
        <taxon>Bacteria</taxon>
        <taxon>Pseudomonadati</taxon>
        <taxon>Bacteroidota</taxon>
        <taxon>Bacteroidia</taxon>
        <taxon>Bacteroidales</taxon>
        <taxon>Prevotellaceae</taxon>
        <taxon>Prevotella</taxon>
    </lineage>
</organism>
<dbReference type="RefSeq" id="WP_096406809.1">
    <property type="nucleotide sequence ID" value="NZ_AP014597.1"/>
</dbReference>
<evidence type="ECO:0000256" key="2">
    <source>
        <dbReference type="SAM" id="Phobius"/>
    </source>
</evidence>
<evidence type="ECO:0000313" key="3">
    <source>
        <dbReference type="EMBL" id="BAU18436.1"/>
    </source>
</evidence>
<dbReference type="AlphaFoldDB" id="A0A0T7AN75"/>
<dbReference type="Pfam" id="PF13181">
    <property type="entry name" value="TPR_8"/>
    <property type="match status" value="1"/>
</dbReference>
<dbReference type="STRING" id="28131.BWX40_08230"/>
<dbReference type="Proteomes" id="UP000217431">
    <property type="component" value="Chromosome I"/>
</dbReference>
<protein>
    <submittedName>
        <fullName evidence="3">TPR domain protein</fullName>
    </submittedName>
</protein>
<dbReference type="EMBL" id="AP014597">
    <property type="protein sequence ID" value="BAU18436.1"/>
    <property type="molecule type" value="Genomic_DNA"/>
</dbReference>
<keyword evidence="2" id="KW-1133">Transmembrane helix</keyword>
<keyword evidence="2" id="KW-0812">Transmembrane</keyword>
<keyword evidence="1" id="KW-0175">Coiled coil</keyword>
<dbReference type="PROSITE" id="PS51257">
    <property type="entry name" value="PROKAR_LIPOPROTEIN"/>
    <property type="match status" value="1"/>
</dbReference>
<dbReference type="InterPro" id="IPR019734">
    <property type="entry name" value="TPR_rpt"/>
</dbReference>